<name>A0ABU4DP35_9DEIO</name>
<evidence type="ECO:0000313" key="3">
    <source>
        <dbReference type="EMBL" id="MDV6373459.1"/>
    </source>
</evidence>
<proteinExistence type="predicted"/>
<dbReference type="InterPro" id="IPR031165">
    <property type="entry name" value="GNAT_YJDJ"/>
</dbReference>
<dbReference type="SUPFAM" id="SSF55729">
    <property type="entry name" value="Acyl-CoA N-acyltransferases (Nat)"/>
    <property type="match status" value="1"/>
</dbReference>
<dbReference type="PROSITE" id="PS51186">
    <property type="entry name" value="GNAT"/>
    <property type="match status" value="1"/>
</dbReference>
<organism evidence="3 4">
    <name type="scientific">Deinococcus arenicola</name>
    <dbReference type="NCBI Taxonomy" id="2994950"/>
    <lineage>
        <taxon>Bacteria</taxon>
        <taxon>Thermotogati</taxon>
        <taxon>Deinococcota</taxon>
        <taxon>Deinococci</taxon>
        <taxon>Deinococcales</taxon>
        <taxon>Deinococcaceae</taxon>
        <taxon>Deinococcus</taxon>
    </lineage>
</organism>
<dbReference type="PANTHER" id="PTHR31435:SF10">
    <property type="entry name" value="BSR4717 PROTEIN"/>
    <property type="match status" value="1"/>
</dbReference>
<feature type="domain" description="N-acetyltransferase" evidence="2">
    <location>
        <begin position="12"/>
        <end position="98"/>
    </location>
</feature>
<dbReference type="CDD" id="cd04301">
    <property type="entry name" value="NAT_SF"/>
    <property type="match status" value="1"/>
</dbReference>
<comment type="caution">
    <text evidence="3">The sequence shown here is derived from an EMBL/GenBank/DDBJ whole genome shotgun (WGS) entry which is preliminary data.</text>
</comment>
<dbReference type="EMBL" id="JAPMIV010000002">
    <property type="protein sequence ID" value="MDV6373459.1"/>
    <property type="molecule type" value="Genomic_DNA"/>
</dbReference>
<protein>
    <submittedName>
        <fullName evidence="3">GNAT family N-acetyltransferase</fullName>
    </submittedName>
</protein>
<feature type="domain" description="N-acetyltransferase" evidence="1">
    <location>
        <begin position="1"/>
        <end position="99"/>
    </location>
</feature>
<dbReference type="PANTHER" id="PTHR31435">
    <property type="entry name" value="PROTEIN NATD1"/>
    <property type="match status" value="1"/>
</dbReference>
<evidence type="ECO:0000259" key="2">
    <source>
        <dbReference type="PROSITE" id="PS51729"/>
    </source>
</evidence>
<dbReference type="InterPro" id="IPR016181">
    <property type="entry name" value="Acyl_CoA_acyltransferase"/>
</dbReference>
<sequence>MTDHSAGKITLKDNEAAQQYELYVDGQLAGHAEYRPLPDARELPHTEIDGQYEGQGLGSKLVQFALDDLRGRGLNAVPTCPFVADYISKHPEYQDLVQG</sequence>
<evidence type="ECO:0000313" key="4">
    <source>
        <dbReference type="Proteomes" id="UP001276150"/>
    </source>
</evidence>
<reference evidence="3 4" key="1">
    <citation type="submission" date="2022-11" db="EMBL/GenBank/DDBJ databases">
        <title>Deinococcus ZS9-10, Low Temperature and Draught-tolerating, UV-resistant Bacteria from Continental Antarctica.</title>
        <authorList>
            <person name="Cheng L."/>
        </authorList>
    </citation>
    <scope>NUCLEOTIDE SEQUENCE [LARGE SCALE GENOMIC DNA]</scope>
    <source>
        <strain evidence="3 4">ZS9-10</strain>
    </source>
</reference>
<gene>
    <name evidence="3" type="ORF">ORD21_02465</name>
</gene>
<dbReference type="RefSeq" id="WP_317638761.1">
    <property type="nucleotide sequence ID" value="NZ_JAPMIV010000002.1"/>
</dbReference>
<evidence type="ECO:0000259" key="1">
    <source>
        <dbReference type="PROSITE" id="PS51186"/>
    </source>
</evidence>
<dbReference type="Pfam" id="PF14542">
    <property type="entry name" value="Acetyltransf_CG"/>
    <property type="match status" value="1"/>
</dbReference>
<dbReference type="Proteomes" id="UP001276150">
    <property type="component" value="Unassembled WGS sequence"/>
</dbReference>
<dbReference type="InterPro" id="IPR045057">
    <property type="entry name" value="Gcn5-rel_NAT"/>
</dbReference>
<dbReference type="Gene3D" id="3.40.630.30">
    <property type="match status" value="1"/>
</dbReference>
<dbReference type="PROSITE" id="PS51729">
    <property type="entry name" value="GNAT_YJDJ"/>
    <property type="match status" value="1"/>
</dbReference>
<accession>A0ABU4DP35</accession>
<keyword evidence="4" id="KW-1185">Reference proteome</keyword>
<dbReference type="InterPro" id="IPR000182">
    <property type="entry name" value="GNAT_dom"/>
</dbReference>